<evidence type="ECO:0000313" key="2">
    <source>
        <dbReference type="EMBL" id="WTW70538.1"/>
    </source>
</evidence>
<sequence>MTALLERELRDLLAEQLDVLEPGLTLVRCEFALSDPPLRTRGWIDILARDRHGLWVIIELKRATSTSREALHEVAKYAELLQRDKQVAPDRIRALIVSTDWRELLVPVSNMARDWSHDLRGYELQVHDDGTLSAERVAMLPLSPEQYITPVHGIYLYASPQDRDRGWKHIRQIAAEIGAPNLLAADFERISAKDSVIAHYGLYLGVGTVEWGSTLSDSPEVDGYGAEHPAEHEALCEINARVRCIKVESAYPGVLGTLLGNSDWEITGYRGTGAFALGNGAYEERDWLQMLAGHDRGDGQFKYIGSANPRITSRWHSFVDQAMTSLGGNPEWEMLVRAWLERVAEQPGDIDVVLWIYNPCDLIQTVIYGWPDELTLWEPRIKAVARFPDGSRSVAEGRLCANSTGGAPGFHHYVHEVYRDLGSWMATRHGGTTWMTDLDLVRRLGLRYMMFEIISDRPGPPAPEDERGLWLVEDGQATRYSSHAPEFVMAWQLNTYGGKLVTLRDFLTTYRHEVNTLRIEFLGGADGRR</sequence>
<dbReference type="Pfam" id="PF01939">
    <property type="entry name" value="NucS_C"/>
    <property type="match status" value="1"/>
</dbReference>
<accession>A0AAU2VVM6</accession>
<dbReference type="InterPro" id="IPR048301">
    <property type="entry name" value="NucS_C"/>
</dbReference>
<dbReference type="EMBL" id="CP108313">
    <property type="protein sequence ID" value="WTW70538.1"/>
    <property type="molecule type" value="Genomic_DNA"/>
</dbReference>
<dbReference type="Gene3D" id="3.40.1350.10">
    <property type="match status" value="1"/>
</dbReference>
<evidence type="ECO:0000259" key="1">
    <source>
        <dbReference type="Pfam" id="PF01939"/>
    </source>
</evidence>
<protein>
    <submittedName>
        <fullName evidence="2">Endonuclease NucS</fullName>
    </submittedName>
</protein>
<feature type="domain" description="Endonuclease NucS C-terminal" evidence="1">
    <location>
        <begin position="6"/>
        <end position="99"/>
    </location>
</feature>
<dbReference type="InterPro" id="IPR011856">
    <property type="entry name" value="tRNA_endonuc-like_dom_sf"/>
</dbReference>
<keyword evidence="2" id="KW-0378">Hydrolase</keyword>
<reference evidence="2" key="1">
    <citation type="submission" date="2022-10" db="EMBL/GenBank/DDBJ databases">
        <title>The complete genomes of actinobacterial strains from the NBC collection.</title>
        <authorList>
            <person name="Joergensen T.S."/>
            <person name="Alvarez Arevalo M."/>
            <person name="Sterndorff E.B."/>
            <person name="Faurdal D."/>
            <person name="Vuksanovic O."/>
            <person name="Mourched A.-S."/>
            <person name="Charusanti P."/>
            <person name="Shaw S."/>
            <person name="Blin K."/>
            <person name="Weber T."/>
        </authorList>
    </citation>
    <scope>NUCLEOTIDE SEQUENCE</scope>
    <source>
        <strain evidence="2">NBC_00008</strain>
    </source>
</reference>
<dbReference type="AlphaFoldDB" id="A0AAU2VVM6"/>
<name>A0AAU2VVM6_9ACTN</name>
<dbReference type="GO" id="GO:0003676">
    <property type="term" value="F:nucleic acid binding"/>
    <property type="evidence" value="ECO:0007669"/>
    <property type="project" value="InterPro"/>
</dbReference>
<proteinExistence type="predicted"/>
<gene>
    <name evidence="2" type="ORF">OG398_20875</name>
</gene>
<keyword evidence="2" id="KW-0540">Nuclease</keyword>
<keyword evidence="2" id="KW-0255">Endonuclease</keyword>
<dbReference type="GO" id="GO:0004519">
    <property type="term" value="F:endonuclease activity"/>
    <property type="evidence" value="ECO:0007669"/>
    <property type="project" value="UniProtKB-KW"/>
</dbReference>
<organism evidence="2">
    <name type="scientific">Streptomyces sp. NBC_00008</name>
    <dbReference type="NCBI Taxonomy" id="2903610"/>
    <lineage>
        <taxon>Bacteria</taxon>
        <taxon>Bacillati</taxon>
        <taxon>Actinomycetota</taxon>
        <taxon>Actinomycetes</taxon>
        <taxon>Kitasatosporales</taxon>
        <taxon>Streptomycetaceae</taxon>
        <taxon>Streptomyces</taxon>
    </lineage>
</organism>